<sequence length="50" mass="5210">MASMTMTASLLAGATSTVTKQHPSSSARRGLVVAKALEGEKTNNLEFNNS</sequence>
<evidence type="ECO:0000313" key="1">
    <source>
        <dbReference type="EMBL" id="KAK9999988.1"/>
    </source>
</evidence>
<accession>A0AAW2CQA7</accession>
<dbReference type="AlphaFoldDB" id="A0AAW2CQA7"/>
<organism evidence="1 2">
    <name type="scientific">Lithocarpus litseifolius</name>
    <dbReference type="NCBI Taxonomy" id="425828"/>
    <lineage>
        <taxon>Eukaryota</taxon>
        <taxon>Viridiplantae</taxon>
        <taxon>Streptophyta</taxon>
        <taxon>Embryophyta</taxon>
        <taxon>Tracheophyta</taxon>
        <taxon>Spermatophyta</taxon>
        <taxon>Magnoliopsida</taxon>
        <taxon>eudicotyledons</taxon>
        <taxon>Gunneridae</taxon>
        <taxon>Pentapetalae</taxon>
        <taxon>rosids</taxon>
        <taxon>fabids</taxon>
        <taxon>Fagales</taxon>
        <taxon>Fagaceae</taxon>
        <taxon>Lithocarpus</taxon>
    </lineage>
</organism>
<reference evidence="1 2" key="1">
    <citation type="submission" date="2024-01" db="EMBL/GenBank/DDBJ databases">
        <title>A telomere-to-telomere, gap-free genome of sweet tea (Lithocarpus litseifolius).</title>
        <authorList>
            <person name="Zhou J."/>
        </authorList>
    </citation>
    <scope>NUCLEOTIDE SEQUENCE [LARGE SCALE GENOMIC DNA]</scope>
    <source>
        <strain evidence="1">Zhou-2022a</strain>
        <tissue evidence="1">Leaf</tissue>
    </source>
</reference>
<comment type="caution">
    <text evidence="1">The sequence shown here is derived from an EMBL/GenBank/DDBJ whole genome shotgun (WGS) entry which is preliminary data.</text>
</comment>
<gene>
    <name evidence="1" type="ORF">SO802_019591</name>
</gene>
<evidence type="ECO:0000313" key="2">
    <source>
        <dbReference type="Proteomes" id="UP001459277"/>
    </source>
</evidence>
<dbReference type="EMBL" id="JAZDWU010000006">
    <property type="protein sequence ID" value="KAK9999988.1"/>
    <property type="molecule type" value="Genomic_DNA"/>
</dbReference>
<name>A0AAW2CQA7_9ROSI</name>
<keyword evidence="2" id="KW-1185">Reference proteome</keyword>
<dbReference type="Proteomes" id="UP001459277">
    <property type="component" value="Unassembled WGS sequence"/>
</dbReference>
<proteinExistence type="predicted"/>
<protein>
    <submittedName>
        <fullName evidence="1">Uncharacterized protein</fullName>
    </submittedName>
</protein>